<dbReference type="EMBL" id="GL385397">
    <property type="protein sequence ID" value="EJT76609.1"/>
    <property type="molecule type" value="Genomic_DNA"/>
</dbReference>
<sequence length="75" mass="7746">MKSPWLGTYTIPSRQNRHRVDGEQRSSQRATSTTAWPSSCPSYSVRADVVAALCVGGGGGGGGGDVGFKAPHVLA</sequence>
<gene>
    <name evidence="3" type="primary">20346984</name>
    <name evidence="2" type="ORF">GGTG_06526</name>
</gene>
<reference evidence="2" key="2">
    <citation type="submission" date="2010-07" db="EMBL/GenBank/DDBJ databases">
        <authorList>
            <consortium name="The Broad Institute Genome Sequencing Platform"/>
            <consortium name="Broad Institute Genome Sequencing Center for Infectious Disease"/>
            <person name="Ma L.-J."/>
            <person name="Dead R."/>
            <person name="Young S."/>
            <person name="Zeng Q."/>
            <person name="Koehrsen M."/>
            <person name="Alvarado L."/>
            <person name="Berlin A."/>
            <person name="Chapman S.B."/>
            <person name="Chen Z."/>
            <person name="Freedman E."/>
            <person name="Gellesch M."/>
            <person name="Goldberg J."/>
            <person name="Griggs A."/>
            <person name="Gujja S."/>
            <person name="Heilman E.R."/>
            <person name="Heiman D."/>
            <person name="Hepburn T."/>
            <person name="Howarth C."/>
            <person name="Jen D."/>
            <person name="Larson L."/>
            <person name="Mehta T."/>
            <person name="Neiman D."/>
            <person name="Pearson M."/>
            <person name="Roberts A."/>
            <person name="Saif S."/>
            <person name="Shea T."/>
            <person name="Shenoy N."/>
            <person name="Sisk P."/>
            <person name="Stolte C."/>
            <person name="Sykes S."/>
            <person name="Walk T."/>
            <person name="White J."/>
            <person name="Yandava C."/>
            <person name="Haas B."/>
            <person name="Nusbaum C."/>
            <person name="Birren B."/>
        </authorList>
    </citation>
    <scope>NUCLEOTIDE SEQUENCE</scope>
    <source>
        <strain evidence="2">R3-111a-1</strain>
    </source>
</reference>
<protein>
    <submittedName>
        <fullName evidence="2 3">Uncharacterized protein</fullName>
    </submittedName>
</protein>
<dbReference type="Proteomes" id="UP000006039">
    <property type="component" value="Unassembled WGS sequence"/>
</dbReference>
<reference evidence="4" key="1">
    <citation type="submission" date="2010-07" db="EMBL/GenBank/DDBJ databases">
        <title>The genome sequence of Gaeumannomyces graminis var. tritici strain R3-111a-1.</title>
        <authorList>
            <consortium name="The Broad Institute Genome Sequencing Platform"/>
            <person name="Ma L.-J."/>
            <person name="Dead R."/>
            <person name="Young S."/>
            <person name="Zeng Q."/>
            <person name="Koehrsen M."/>
            <person name="Alvarado L."/>
            <person name="Berlin A."/>
            <person name="Chapman S.B."/>
            <person name="Chen Z."/>
            <person name="Freedman E."/>
            <person name="Gellesch M."/>
            <person name="Goldberg J."/>
            <person name="Griggs A."/>
            <person name="Gujja S."/>
            <person name="Heilman E.R."/>
            <person name="Heiman D."/>
            <person name="Hepburn T."/>
            <person name="Howarth C."/>
            <person name="Jen D."/>
            <person name="Larson L."/>
            <person name="Mehta T."/>
            <person name="Neiman D."/>
            <person name="Pearson M."/>
            <person name="Roberts A."/>
            <person name="Saif S."/>
            <person name="Shea T."/>
            <person name="Shenoy N."/>
            <person name="Sisk P."/>
            <person name="Stolte C."/>
            <person name="Sykes S."/>
            <person name="Walk T."/>
            <person name="White J."/>
            <person name="Yandava C."/>
            <person name="Haas B."/>
            <person name="Nusbaum C."/>
            <person name="Birren B."/>
        </authorList>
    </citation>
    <scope>NUCLEOTIDE SEQUENCE [LARGE SCALE GENOMIC DNA]</scope>
    <source>
        <strain evidence="4">R3-111a-1</strain>
    </source>
</reference>
<dbReference type="GeneID" id="20346984"/>
<name>J3NZ26_GAET3</name>
<evidence type="ECO:0000256" key="1">
    <source>
        <dbReference type="SAM" id="MobiDB-lite"/>
    </source>
</evidence>
<dbReference type="EnsemblFungi" id="EJT76609">
    <property type="protein sequence ID" value="EJT76609"/>
    <property type="gene ID" value="GGTG_06526"/>
</dbReference>
<evidence type="ECO:0000313" key="4">
    <source>
        <dbReference type="Proteomes" id="UP000006039"/>
    </source>
</evidence>
<feature type="region of interest" description="Disordered" evidence="1">
    <location>
        <begin position="1"/>
        <end position="40"/>
    </location>
</feature>
<reference evidence="3" key="4">
    <citation type="journal article" date="2015" name="G3 (Bethesda)">
        <title>Genome sequences of three phytopathogenic species of the Magnaporthaceae family of fungi.</title>
        <authorList>
            <person name="Okagaki L.H."/>
            <person name="Nunes C.C."/>
            <person name="Sailsbery J."/>
            <person name="Clay B."/>
            <person name="Brown D."/>
            <person name="John T."/>
            <person name="Oh Y."/>
            <person name="Young N."/>
            <person name="Fitzgerald M."/>
            <person name="Haas B.J."/>
            <person name="Zeng Q."/>
            <person name="Young S."/>
            <person name="Adiconis X."/>
            <person name="Fan L."/>
            <person name="Levin J.Z."/>
            <person name="Mitchell T.K."/>
            <person name="Okubara P.A."/>
            <person name="Farman M.L."/>
            <person name="Kohn L.M."/>
            <person name="Birren B."/>
            <person name="Ma L.-J."/>
            <person name="Dean R.A."/>
        </authorList>
    </citation>
    <scope>NUCLEOTIDE SEQUENCE</scope>
    <source>
        <strain evidence="3">R3-111a-1</strain>
    </source>
</reference>
<dbReference type="AlphaFoldDB" id="J3NZ26"/>
<reference evidence="2" key="3">
    <citation type="submission" date="2010-09" db="EMBL/GenBank/DDBJ databases">
        <title>Annotation of Gaeumannomyces graminis var. tritici R3-111a-1.</title>
        <authorList>
            <consortium name="The Broad Institute Genome Sequencing Platform"/>
            <person name="Ma L.-J."/>
            <person name="Dead R."/>
            <person name="Young S.K."/>
            <person name="Zeng Q."/>
            <person name="Gargeya S."/>
            <person name="Fitzgerald M."/>
            <person name="Haas B."/>
            <person name="Abouelleil A."/>
            <person name="Alvarado L."/>
            <person name="Arachchi H.M."/>
            <person name="Berlin A."/>
            <person name="Brown A."/>
            <person name="Chapman S.B."/>
            <person name="Chen Z."/>
            <person name="Dunbar C."/>
            <person name="Freedman E."/>
            <person name="Gearin G."/>
            <person name="Gellesch M."/>
            <person name="Goldberg J."/>
            <person name="Griggs A."/>
            <person name="Gujja S."/>
            <person name="Heiman D."/>
            <person name="Howarth C."/>
            <person name="Larson L."/>
            <person name="Lui A."/>
            <person name="MacDonald P.J.P."/>
            <person name="Mehta T."/>
            <person name="Montmayeur A."/>
            <person name="Murphy C."/>
            <person name="Neiman D."/>
            <person name="Pearson M."/>
            <person name="Priest M."/>
            <person name="Roberts A."/>
            <person name="Saif S."/>
            <person name="Shea T."/>
            <person name="Shenoy N."/>
            <person name="Sisk P."/>
            <person name="Stolte C."/>
            <person name="Sykes S."/>
            <person name="Yandava C."/>
            <person name="Wortman J."/>
            <person name="Nusbaum C."/>
            <person name="Birren B."/>
        </authorList>
    </citation>
    <scope>NUCLEOTIDE SEQUENCE</scope>
    <source>
        <strain evidence="2">R3-111a-1</strain>
    </source>
</reference>
<dbReference type="VEuPathDB" id="FungiDB:GGTG_06526"/>
<reference evidence="3" key="5">
    <citation type="submission" date="2018-04" db="UniProtKB">
        <authorList>
            <consortium name="EnsemblFungi"/>
        </authorList>
    </citation>
    <scope>IDENTIFICATION</scope>
    <source>
        <strain evidence="3">R3-111a-1</strain>
    </source>
</reference>
<evidence type="ECO:0000313" key="2">
    <source>
        <dbReference type="EMBL" id="EJT76609.1"/>
    </source>
</evidence>
<proteinExistence type="predicted"/>
<dbReference type="HOGENOM" id="CLU_2671204_0_0_1"/>
<feature type="compositionally biased region" description="Polar residues" evidence="1">
    <location>
        <begin position="27"/>
        <end position="40"/>
    </location>
</feature>
<accession>J3NZ26</accession>
<organism evidence="2">
    <name type="scientific">Gaeumannomyces tritici (strain R3-111a-1)</name>
    <name type="common">Wheat and barley take-all root rot fungus</name>
    <name type="synonym">Gaeumannomyces graminis var. tritici</name>
    <dbReference type="NCBI Taxonomy" id="644352"/>
    <lineage>
        <taxon>Eukaryota</taxon>
        <taxon>Fungi</taxon>
        <taxon>Dikarya</taxon>
        <taxon>Ascomycota</taxon>
        <taxon>Pezizomycotina</taxon>
        <taxon>Sordariomycetes</taxon>
        <taxon>Sordariomycetidae</taxon>
        <taxon>Magnaporthales</taxon>
        <taxon>Magnaporthaceae</taxon>
        <taxon>Gaeumannomyces</taxon>
    </lineage>
</organism>
<dbReference type="RefSeq" id="XP_009222609.1">
    <property type="nucleotide sequence ID" value="XM_009224345.1"/>
</dbReference>
<keyword evidence="4" id="KW-1185">Reference proteome</keyword>
<evidence type="ECO:0000313" key="3">
    <source>
        <dbReference type="EnsemblFungi" id="EJT76609"/>
    </source>
</evidence>